<reference evidence="1" key="1">
    <citation type="submission" date="2020-06" db="EMBL/GenBank/DDBJ databases">
        <authorList>
            <person name="Li T."/>
            <person name="Hu X."/>
            <person name="Zhang T."/>
            <person name="Song X."/>
            <person name="Zhang H."/>
            <person name="Dai N."/>
            <person name="Sheng W."/>
            <person name="Hou X."/>
            <person name="Wei L."/>
        </authorList>
    </citation>
    <scope>NUCLEOTIDE SEQUENCE</scope>
    <source>
        <strain evidence="1">G02</strain>
        <tissue evidence="1">Leaf</tissue>
    </source>
</reference>
<gene>
    <name evidence="1" type="ORF">Sradi_3179600</name>
</gene>
<comment type="caution">
    <text evidence="1">The sequence shown here is derived from an EMBL/GenBank/DDBJ whole genome shotgun (WGS) entry which is preliminary data.</text>
</comment>
<organism evidence="1">
    <name type="scientific">Sesamum radiatum</name>
    <name type="common">Black benniseed</name>
    <dbReference type="NCBI Taxonomy" id="300843"/>
    <lineage>
        <taxon>Eukaryota</taxon>
        <taxon>Viridiplantae</taxon>
        <taxon>Streptophyta</taxon>
        <taxon>Embryophyta</taxon>
        <taxon>Tracheophyta</taxon>
        <taxon>Spermatophyta</taxon>
        <taxon>Magnoliopsida</taxon>
        <taxon>eudicotyledons</taxon>
        <taxon>Gunneridae</taxon>
        <taxon>Pentapetalae</taxon>
        <taxon>asterids</taxon>
        <taxon>lamiids</taxon>
        <taxon>Lamiales</taxon>
        <taxon>Pedaliaceae</taxon>
        <taxon>Sesamum</taxon>
    </lineage>
</organism>
<reference evidence="1" key="2">
    <citation type="journal article" date="2024" name="Plant">
        <title>Genomic evolution and insights into agronomic trait innovations of Sesamum species.</title>
        <authorList>
            <person name="Miao H."/>
            <person name="Wang L."/>
            <person name="Qu L."/>
            <person name="Liu H."/>
            <person name="Sun Y."/>
            <person name="Le M."/>
            <person name="Wang Q."/>
            <person name="Wei S."/>
            <person name="Zheng Y."/>
            <person name="Lin W."/>
            <person name="Duan Y."/>
            <person name="Cao H."/>
            <person name="Xiong S."/>
            <person name="Wang X."/>
            <person name="Wei L."/>
            <person name="Li C."/>
            <person name="Ma Q."/>
            <person name="Ju M."/>
            <person name="Zhao R."/>
            <person name="Li G."/>
            <person name="Mu C."/>
            <person name="Tian Q."/>
            <person name="Mei H."/>
            <person name="Zhang T."/>
            <person name="Gao T."/>
            <person name="Zhang H."/>
        </authorList>
    </citation>
    <scope>NUCLEOTIDE SEQUENCE</scope>
    <source>
        <strain evidence="1">G02</strain>
    </source>
</reference>
<proteinExistence type="predicted"/>
<accession>A0AAW2RFC5</accession>
<dbReference type="AlphaFoldDB" id="A0AAW2RFC5"/>
<evidence type="ECO:0000313" key="1">
    <source>
        <dbReference type="EMBL" id="KAL0378741.1"/>
    </source>
</evidence>
<protein>
    <submittedName>
        <fullName evidence="1">Uncharacterized protein</fullName>
    </submittedName>
</protein>
<dbReference type="EMBL" id="JACGWJ010000013">
    <property type="protein sequence ID" value="KAL0378741.1"/>
    <property type="molecule type" value="Genomic_DNA"/>
</dbReference>
<sequence length="64" mass="7065">MIRQCRVILRGCSRFHGDDFMFLNPKVPDDEGDEDREVEVVDVLAGGDAQVNGSEVPTSEVDKA</sequence>
<name>A0AAW2RFC5_SESRA</name>